<dbReference type="GO" id="GO:0043139">
    <property type="term" value="F:5'-3' DNA helicase activity"/>
    <property type="evidence" value="ECO:0007669"/>
    <property type="project" value="UniProtKB-EC"/>
</dbReference>
<evidence type="ECO:0000259" key="4">
    <source>
        <dbReference type="Pfam" id="PF21530"/>
    </source>
</evidence>
<evidence type="ECO:0000256" key="2">
    <source>
        <dbReference type="RuleBase" id="RU363044"/>
    </source>
</evidence>
<dbReference type="WBParaSite" id="MCU_009699-RB">
    <property type="protein sequence ID" value="MCU_009699-RB"/>
    <property type="gene ID" value="MCU_009699"/>
</dbReference>
<proteinExistence type="inferred from homology"/>
<dbReference type="EC" id="5.6.2.3" evidence="2"/>
<evidence type="ECO:0000259" key="3">
    <source>
        <dbReference type="Pfam" id="PF05970"/>
    </source>
</evidence>
<keyword evidence="2" id="KW-0347">Helicase</keyword>
<dbReference type="InterPro" id="IPR051055">
    <property type="entry name" value="PIF1_helicase"/>
</dbReference>
<organism evidence="6">
    <name type="scientific">Mesocestoides corti</name>
    <name type="common">Flatworm</name>
    <dbReference type="NCBI Taxonomy" id="53468"/>
    <lineage>
        <taxon>Eukaryota</taxon>
        <taxon>Metazoa</taxon>
        <taxon>Spiralia</taxon>
        <taxon>Lophotrochozoa</taxon>
        <taxon>Platyhelminthes</taxon>
        <taxon>Cestoda</taxon>
        <taxon>Eucestoda</taxon>
        <taxon>Cyclophyllidea</taxon>
        <taxon>Mesocestoididae</taxon>
        <taxon>Mesocestoides</taxon>
    </lineage>
</organism>
<dbReference type="PANTHER" id="PTHR47642:SF7">
    <property type="entry name" value="ATP-DEPENDENT DNA HELICASE PIF1"/>
    <property type="match status" value="1"/>
</dbReference>
<evidence type="ECO:0000313" key="6">
    <source>
        <dbReference type="WBParaSite" id="MCU_009699-RB"/>
    </source>
</evidence>
<accession>A0A5K3FSU3</accession>
<name>A0A5K3FSU3_MESCO</name>
<dbReference type="InterPro" id="IPR010285">
    <property type="entry name" value="DNA_helicase_pif1-like_DEAD"/>
</dbReference>
<keyword evidence="2" id="KW-0378">Hydrolase</keyword>
<dbReference type="PANTHER" id="PTHR47642">
    <property type="entry name" value="ATP-DEPENDENT DNA HELICASE"/>
    <property type="match status" value="1"/>
</dbReference>
<protein>
    <recommendedName>
        <fullName evidence="2">ATP-dependent DNA helicase</fullName>
        <ecNumber evidence="2">5.6.2.3</ecNumber>
    </recommendedName>
</protein>
<comment type="catalytic activity">
    <reaction evidence="2">
        <text>ATP + H2O = ADP + phosphate + H(+)</text>
        <dbReference type="Rhea" id="RHEA:13065"/>
        <dbReference type="ChEBI" id="CHEBI:15377"/>
        <dbReference type="ChEBI" id="CHEBI:15378"/>
        <dbReference type="ChEBI" id="CHEBI:30616"/>
        <dbReference type="ChEBI" id="CHEBI:43474"/>
        <dbReference type="ChEBI" id="CHEBI:456216"/>
        <dbReference type="EC" id="5.6.2.3"/>
    </reaction>
</comment>
<dbReference type="InterPro" id="IPR057437">
    <property type="entry name" value="PIF1/LRR1_PH"/>
</dbReference>
<dbReference type="GO" id="GO:0000723">
    <property type="term" value="P:telomere maintenance"/>
    <property type="evidence" value="ECO:0007669"/>
    <property type="project" value="InterPro"/>
</dbReference>
<dbReference type="GO" id="GO:0005524">
    <property type="term" value="F:ATP binding"/>
    <property type="evidence" value="ECO:0007669"/>
    <property type="project" value="UniProtKB-KW"/>
</dbReference>
<keyword evidence="1" id="KW-0539">Nucleus</keyword>
<keyword evidence="2" id="KW-0234">DNA repair</keyword>
<dbReference type="InterPro" id="IPR049163">
    <property type="entry name" value="Pif1-like_2B_dom"/>
</dbReference>
<feature type="domain" description="DNA helicase Pif1-like 2B" evidence="4">
    <location>
        <begin position="511"/>
        <end position="547"/>
    </location>
</feature>
<dbReference type="CDD" id="cd18037">
    <property type="entry name" value="DEXSc_Pif1_like"/>
    <property type="match status" value="1"/>
</dbReference>
<keyword evidence="2" id="KW-0067">ATP-binding</keyword>
<comment type="cofactor">
    <cofactor evidence="2">
        <name>Mg(2+)</name>
        <dbReference type="ChEBI" id="CHEBI:18420"/>
    </cofactor>
</comment>
<evidence type="ECO:0000259" key="5">
    <source>
        <dbReference type="Pfam" id="PF25344"/>
    </source>
</evidence>
<dbReference type="Pfam" id="PF25344">
    <property type="entry name" value="PH_LRR1"/>
    <property type="match status" value="1"/>
</dbReference>
<dbReference type="GO" id="GO:0006310">
    <property type="term" value="P:DNA recombination"/>
    <property type="evidence" value="ECO:0007669"/>
    <property type="project" value="UniProtKB-KW"/>
</dbReference>
<keyword evidence="2" id="KW-0233">DNA recombination</keyword>
<comment type="similarity">
    <text evidence="2">Belongs to the helicase family.</text>
</comment>
<dbReference type="CDD" id="cd18809">
    <property type="entry name" value="SF1_C_RecD"/>
    <property type="match status" value="1"/>
</dbReference>
<sequence>MGLHLKCSVSVEELSSKYGPIKRTIKLIKARIALVKSDNGCLIIRITPIGPHSYSKSLGYIVSEPTLHKKFLRQGKATIVLVENAVNIMLMNCPPDSLRVFLSNLRAQWKRFSNVTRRRSLLPVDVPNTSLSLLDELSPLRILPSSNCNSVPVSGSLTALDLSPIGPVKSNSTGSTSRNLMSTPIRKPKNREGMQVKRPSLPIKLGTEESFSHVLEDMSNKTTLTASGTTEQARVISLVKRGVNVFCTGGAGTGKSHLLRKIVGILPPAETAVVASTGVAASLIGGTTVHAFSGIGQMLDSTTEPEDLSDSWITSVRQRFLSDHHLVARWKRIRRIIIDEVSMISSRVFTRLEALARIARDNYDSGMTFGGVQVIAFGDFFQLPPVVLPSVGTKVEGKFAFDSPAWKACRFQNIELQTAWRQAGDSEYYRLLNEVREGRCPFWVRKALESRTCTETNKKQTFHEATIRLCTHRRDAEIRNREKLESLSGENKVFLAKDTGPPSFRPPSSTFVAPTRLELKVGSQVMLIRNLDITRGLVNGTRGVVESFTPPSEGSFPEVRFFTSARGSIREVNLVVRPERWTATLSAGGNGGEVQFTRCQLPLCLAWAISIHKSQGITLDDVEVELSKVFEHGQAYVALSRCRSLSGLRLLDWRPECIRVDPAVIRFYREIRGSRTDP</sequence>
<dbReference type="SUPFAM" id="SSF52540">
    <property type="entry name" value="P-loop containing nucleoside triphosphate hydrolases"/>
    <property type="match status" value="2"/>
</dbReference>
<reference evidence="6" key="1">
    <citation type="submission" date="2019-11" db="UniProtKB">
        <authorList>
            <consortium name="WormBaseParasite"/>
        </authorList>
    </citation>
    <scope>IDENTIFICATION</scope>
</reference>
<keyword evidence="2" id="KW-0227">DNA damage</keyword>
<dbReference type="AlphaFoldDB" id="A0A5K3FSU3"/>
<dbReference type="Pfam" id="PF21530">
    <property type="entry name" value="Pif1_2B_dom"/>
    <property type="match status" value="1"/>
</dbReference>
<dbReference type="GO" id="GO:0016887">
    <property type="term" value="F:ATP hydrolysis activity"/>
    <property type="evidence" value="ECO:0007669"/>
    <property type="project" value="RHEA"/>
</dbReference>
<dbReference type="Gene3D" id="3.40.50.300">
    <property type="entry name" value="P-loop containing nucleotide triphosphate hydrolases"/>
    <property type="match status" value="1"/>
</dbReference>
<evidence type="ECO:0000256" key="1">
    <source>
        <dbReference type="ARBA" id="ARBA00023242"/>
    </source>
</evidence>
<dbReference type="GO" id="GO:0006281">
    <property type="term" value="P:DNA repair"/>
    <property type="evidence" value="ECO:0007669"/>
    <property type="project" value="UniProtKB-KW"/>
</dbReference>
<feature type="domain" description="DNA helicase Pif1-like DEAD-box helicase" evidence="3">
    <location>
        <begin position="230"/>
        <end position="440"/>
    </location>
</feature>
<feature type="domain" description="PIF1/LRR1 pleckstrin homology" evidence="5">
    <location>
        <begin position="4"/>
        <end position="109"/>
    </location>
</feature>
<dbReference type="Pfam" id="PF05970">
    <property type="entry name" value="PIF1"/>
    <property type="match status" value="1"/>
</dbReference>
<keyword evidence="2" id="KW-0547">Nucleotide-binding</keyword>
<dbReference type="InterPro" id="IPR027417">
    <property type="entry name" value="P-loop_NTPase"/>
</dbReference>